<sequence length="251" mass="28269">MLRTVSYCLHGLVPASCICADRYDREAVVKALGDEAGLKPPLVLGQLSSTPDELLKLDQVFIKTELKVGVILVREGQSTEEQILDNQTHTPLFDEFLSVLGDRIRLKGFDKYKGGLDSVHDLTGTESVYTAWRGIEIIFHVSTLLPHEEHDPQKLQKKRHIGNDIVCVAFLEADDTLFSPTCIKSHFLHTFIVVRTSPSPKASPTTYEILAEHVRRLTRLPKVYHHPGTPHSLAVMRLLQVLRGVYRSWIS</sequence>
<dbReference type="GO" id="GO:0005096">
    <property type="term" value="F:GTPase activator activity"/>
    <property type="evidence" value="ECO:0007669"/>
    <property type="project" value="UniProtKB-KW"/>
</dbReference>
<evidence type="ECO:0000256" key="1">
    <source>
        <dbReference type="ARBA" id="ARBA00022468"/>
    </source>
</evidence>
<dbReference type="InterPro" id="IPR050989">
    <property type="entry name" value="Rap1_Ran_GAP"/>
</dbReference>
<dbReference type="PANTHER" id="PTHR15711">
    <property type="entry name" value="RAP GTPASE-ACTIVATING PROTEIN"/>
    <property type="match status" value="1"/>
</dbReference>
<dbReference type="PANTHER" id="PTHR15711:SF25">
    <property type="entry name" value="RADISH, ISOFORM I"/>
    <property type="match status" value="1"/>
</dbReference>
<keyword evidence="4" id="KW-1185">Reference proteome</keyword>
<accession>A0A8X6HUV7</accession>
<comment type="caution">
    <text evidence="3">The sequence shown here is derived from an EMBL/GenBank/DDBJ whole genome shotgun (WGS) entry which is preliminary data.</text>
</comment>
<dbReference type="SUPFAM" id="SSF111347">
    <property type="entry name" value="Rap/Ran-GAP"/>
    <property type="match status" value="1"/>
</dbReference>
<organism evidence="3 4">
    <name type="scientific">Trichonephila clavata</name>
    <name type="common">Joro spider</name>
    <name type="synonym">Nephila clavata</name>
    <dbReference type="NCBI Taxonomy" id="2740835"/>
    <lineage>
        <taxon>Eukaryota</taxon>
        <taxon>Metazoa</taxon>
        <taxon>Ecdysozoa</taxon>
        <taxon>Arthropoda</taxon>
        <taxon>Chelicerata</taxon>
        <taxon>Arachnida</taxon>
        <taxon>Araneae</taxon>
        <taxon>Araneomorphae</taxon>
        <taxon>Entelegynae</taxon>
        <taxon>Araneoidea</taxon>
        <taxon>Nephilidae</taxon>
        <taxon>Trichonephila</taxon>
    </lineage>
</organism>
<dbReference type="InterPro" id="IPR000331">
    <property type="entry name" value="Rap/Ran_GAP_dom"/>
</dbReference>
<gene>
    <name evidence="3" type="primary">Sipa1l2</name>
    <name evidence="3" type="ORF">TNCT_592901</name>
</gene>
<keyword evidence="1" id="KW-0343">GTPase activation</keyword>
<name>A0A8X6HUV7_TRICU</name>
<dbReference type="Pfam" id="PF02145">
    <property type="entry name" value="Rap_GAP"/>
    <property type="match status" value="1"/>
</dbReference>
<dbReference type="OrthoDB" id="6537743at2759"/>
<dbReference type="Gene3D" id="3.40.50.11210">
    <property type="entry name" value="Rap/Ran-GAP"/>
    <property type="match status" value="1"/>
</dbReference>
<dbReference type="InterPro" id="IPR035974">
    <property type="entry name" value="Rap/Ran-GAP_sf"/>
</dbReference>
<dbReference type="AlphaFoldDB" id="A0A8X6HUV7"/>
<feature type="domain" description="Rap-GAP" evidence="2">
    <location>
        <begin position="54"/>
        <end position="251"/>
    </location>
</feature>
<evidence type="ECO:0000313" key="4">
    <source>
        <dbReference type="Proteomes" id="UP000887116"/>
    </source>
</evidence>
<evidence type="ECO:0000313" key="3">
    <source>
        <dbReference type="EMBL" id="GFR30571.1"/>
    </source>
</evidence>
<dbReference type="EMBL" id="BMAO01039320">
    <property type="protein sequence ID" value="GFR30571.1"/>
    <property type="molecule type" value="Genomic_DNA"/>
</dbReference>
<dbReference type="GO" id="GO:0051056">
    <property type="term" value="P:regulation of small GTPase mediated signal transduction"/>
    <property type="evidence" value="ECO:0007669"/>
    <property type="project" value="InterPro"/>
</dbReference>
<dbReference type="PROSITE" id="PS50085">
    <property type="entry name" value="RAPGAP"/>
    <property type="match status" value="1"/>
</dbReference>
<reference evidence="3" key="1">
    <citation type="submission" date="2020-07" db="EMBL/GenBank/DDBJ databases">
        <title>Multicomponent nature underlies the extraordinary mechanical properties of spider dragline silk.</title>
        <authorList>
            <person name="Kono N."/>
            <person name="Nakamura H."/>
            <person name="Mori M."/>
            <person name="Yoshida Y."/>
            <person name="Ohtoshi R."/>
            <person name="Malay A.D."/>
            <person name="Moran D.A.P."/>
            <person name="Tomita M."/>
            <person name="Numata K."/>
            <person name="Arakawa K."/>
        </authorList>
    </citation>
    <scope>NUCLEOTIDE SEQUENCE</scope>
</reference>
<evidence type="ECO:0000259" key="2">
    <source>
        <dbReference type="PROSITE" id="PS50085"/>
    </source>
</evidence>
<proteinExistence type="predicted"/>
<dbReference type="Proteomes" id="UP000887116">
    <property type="component" value="Unassembled WGS sequence"/>
</dbReference>
<protein>
    <submittedName>
        <fullName evidence="3">Signal-induced proliferation-associated 1-like protein 2</fullName>
    </submittedName>
</protein>
<dbReference type="GO" id="GO:0005737">
    <property type="term" value="C:cytoplasm"/>
    <property type="evidence" value="ECO:0007669"/>
    <property type="project" value="TreeGrafter"/>
</dbReference>